<evidence type="ECO:0000313" key="3">
    <source>
        <dbReference type="Proteomes" id="UP000838412"/>
    </source>
</evidence>
<name>A0A8K0ELM2_BRALA</name>
<feature type="compositionally biased region" description="Gly residues" evidence="1">
    <location>
        <begin position="239"/>
        <end position="254"/>
    </location>
</feature>
<feature type="compositionally biased region" description="Basic and acidic residues" evidence="1">
    <location>
        <begin position="290"/>
        <end position="318"/>
    </location>
</feature>
<evidence type="ECO:0000256" key="1">
    <source>
        <dbReference type="SAM" id="MobiDB-lite"/>
    </source>
</evidence>
<protein>
    <submittedName>
        <fullName evidence="2">Hypp1011 protein</fullName>
    </submittedName>
</protein>
<reference evidence="2" key="1">
    <citation type="submission" date="2022-01" db="EMBL/GenBank/DDBJ databases">
        <authorList>
            <person name="Braso-Vives M."/>
        </authorList>
    </citation>
    <scope>NUCLEOTIDE SEQUENCE</scope>
</reference>
<feature type="compositionally biased region" description="Basic and acidic residues" evidence="1">
    <location>
        <begin position="325"/>
        <end position="358"/>
    </location>
</feature>
<keyword evidence="3" id="KW-1185">Reference proteome</keyword>
<proteinExistence type="predicted"/>
<dbReference type="OrthoDB" id="10203630at2759"/>
<gene>
    <name evidence="2" type="primary">Hypp1011</name>
    <name evidence="2" type="ORF">BLAG_LOCUS12770</name>
</gene>
<accession>A0A8K0ELM2</accession>
<dbReference type="AlphaFoldDB" id="A0A8K0ELM2"/>
<organism evidence="2 3">
    <name type="scientific">Branchiostoma lanceolatum</name>
    <name type="common">Common lancelet</name>
    <name type="synonym">Amphioxus lanceolatum</name>
    <dbReference type="NCBI Taxonomy" id="7740"/>
    <lineage>
        <taxon>Eukaryota</taxon>
        <taxon>Metazoa</taxon>
        <taxon>Chordata</taxon>
        <taxon>Cephalochordata</taxon>
        <taxon>Leptocardii</taxon>
        <taxon>Amphioxiformes</taxon>
        <taxon>Branchiostomatidae</taxon>
        <taxon>Branchiostoma</taxon>
    </lineage>
</organism>
<dbReference type="EMBL" id="OV696687">
    <property type="protein sequence ID" value="CAH1252774.1"/>
    <property type="molecule type" value="Genomic_DNA"/>
</dbReference>
<evidence type="ECO:0000313" key="2">
    <source>
        <dbReference type="EMBL" id="CAH1252774.1"/>
    </source>
</evidence>
<dbReference type="Proteomes" id="UP000838412">
    <property type="component" value="Chromosome 2"/>
</dbReference>
<sequence>MNLRNNSPCLAALCQAVGNCYRGGKQLFCGVQILADQNFAPMRVHLVLILALTGCVRGQITLLGERRRGTVEKICRTFCPDCSPSTLGSTSTETTEYCRRNPTALSCELARIDPERAVRIFHDNQWAFIRGGPSNEEEPVESDSFDAERDGATTTVGGGGQGVVAGSSRTNVGGGDGASTVITGANAQGGRPTGNVNGGTLEEVTVNAGGGSSSVVLTGGGSTQGTILTGGGSGGRVITGGGSEGRLPIGGGSEGDVSEGRVDGRDFYTTGDGQHFNRGFPGGPGYHSGGSDDTKAAGHGPDQRQSHDRQGHQWQGHDRHGHQRQGHDRQGHQRQGHDRQGRQRQGHDRQGRQRQSHDRRARAVVWMDACRSQGTLVTPSRVNLNGGWTDIELYSLQVRRSVFQRFYAVKCVEKTPTANCQGECQDKRSQYVALEIYEDSSGDLKVRPRLVDVTTCCQLVISA</sequence>
<feature type="region of interest" description="Disordered" evidence="1">
    <location>
        <begin position="239"/>
        <end position="362"/>
    </location>
</feature>